<evidence type="ECO:0000313" key="2">
    <source>
        <dbReference type="EMBL" id="OAO12725.1"/>
    </source>
</evidence>
<proteinExistence type="predicted"/>
<keyword evidence="1" id="KW-0812">Transmembrane</keyword>
<sequence length="575" mass="66323">MKKHFATQIASEENIEIVPKKPSKYFVNVGEADVQNAIQQFYSDLLEKTNALYVTDVKTTPALIFINPSKTTMLPSNDKNADAYYYNYYFFNNNENTLSTYFIASERFIFIDISAGPIVVSSDVDDNNIHNTIPYSYLFDRSLKSASIVSTTKFLLQNVLFTNIVNATTFAPQQQLLTSIVFFTDADEYSPRLIQYQQELEEVKIKLRGLFKTHMRTRRAHLVTDMVNLRTNVTLLNSIRSTYIESISLYNGKSSIEYEAQKHIDGHQLESVLKLALATRDNLFNQHHFPTASDASSMFSIFVLDVKDMKVVFEGNLPYFFSDDAIIVIRSESSFPRGYSTEPDRQNDDNRGDRVANFVVSALFEGFVGMENFGKISANQETRFVLPLGHSPFQYNDPVSVSKLFSDVYQRNQLLLLLNTIMDRIEVTFHQINKNFYTILGNPIQNSSVVITREFLSQYYRKEYPSQQHQYQQLFLDIVNLCNQFSYYIGSFMDIDFQMLRADSQSDQLQLVNLLKGLNDFQQFSKELMSKYVSIAQCSEIKYSIKYSSDISVEVILCIVFVAIVCMYVVNRYFF</sequence>
<keyword evidence="3" id="KW-1185">Reference proteome</keyword>
<evidence type="ECO:0000256" key="1">
    <source>
        <dbReference type="SAM" id="Phobius"/>
    </source>
</evidence>
<protein>
    <submittedName>
        <fullName evidence="2">Uncharacterized protein</fullName>
    </submittedName>
</protein>
<dbReference type="Proteomes" id="UP000078348">
    <property type="component" value="Unassembled WGS sequence"/>
</dbReference>
<dbReference type="PANTHER" id="PTHR31515">
    <property type="entry name" value="TRANSMEMBRANE PROTEIN-RELATED"/>
    <property type="match status" value="1"/>
</dbReference>
<reference evidence="2 3" key="1">
    <citation type="submission" date="2016-05" db="EMBL/GenBank/DDBJ databases">
        <title>Nuclear genome of Blastocystis sp. subtype 1 NandII.</title>
        <authorList>
            <person name="Gentekaki E."/>
            <person name="Curtis B."/>
            <person name="Stairs C."/>
            <person name="Eme L."/>
            <person name="Herman E."/>
            <person name="Klimes V."/>
            <person name="Arias M.C."/>
            <person name="Elias M."/>
            <person name="Hilliou F."/>
            <person name="Klute M."/>
            <person name="Malik S.-B."/>
            <person name="Pightling A."/>
            <person name="Rachubinski R."/>
            <person name="Salas D."/>
            <person name="Schlacht A."/>
            <person name="Suga H."/>
            <person name="Archibald J."/>
            <person name="Ball S.G."/>
            <person name="Clark G."/>
            <person name="Dacks J."/>
            <person name="Van Der Giezen M."/>
            <person name="Tsaousis A."/>
            <person name="Roger A."/>
        </authorList>
    </citation>
    <scope>NUCLEOTIDE SEQUENCE [LARGE SCALE GENOMIC DNA]</scope>
    <source>
        <strain evidence="3">ATCC 50177 / NandII</strain>
    </source>
</reference>
<dbReference type="AlphaFoldDB" id="A0A196S6P0"/>
<dbReference type="EMBL" id="LXWW01000520">
    <property type="protein sequence ID" value="OAO12725.1"/>
    <property type="molecule type" value="Genomic_DNA"/>
</dbReference>
<comment type="caution">
    <text evidence="2">The sequence shown here is derived from an EMBL/GenBank/DDBJ whole genome shotgun (WGS) entry which is preliminary data.</text>
</comment>
<dbReference type="PANTHER" id="PTHR31515:SF0">
    <property type="entry name" value="TRANSMEMBRANE PROTEIN"/>
    <property type="match status" value="1"/>
</dbReference>
<gene>
    <name evidence="2" type="ORF">AV274_5595</name>
</gene>
<keyword evidence="1" id="KW-1133">Transmembrane helix</keyword>
<organism evidence="2 3">
    <name type="scientific">Blastocystis sp. subtype 1 (strain ATCC 50177 / NandII)</name>
    <dbReference type="NCBI Taxonomy" id="478820"/>
    <lineage>
        <taxon>Eukaryota</taxon>
        <taxon>Sar</taxon>
        <taxon>Stramenopiles</taxon>
        <taxon>Bigyra</taxon>
        <taxon>Opalozoa</taxon>
        <taxon>Opalinata</taxon>
        <taxon>Blastocystidae</taxon>
        <taxon>Blastocystis</taxon>
    </lineage>
</organism>
<evidence type="ECO:0000313" key="3">
    <source>
        <dbReference type="Proteomes" id="UP000078348"/>
    </source>
</evidence>
<accession>A0A196S6P0</accession>
<feature type="transmembrane region" description="Helical" evidence="1">
    <location>
        <begin position="551"/>
        <end position="570"/>
    </location>
</feature>
<name>A0A196S6P0_BLAHN</name>
<keyword evidence="1" id="KW-0472">Membrane</keyword>